<evidence type="ECO:0000313" key="1">
    <source>
        <dbReference type="EMBL" id="KAI1720456.1"/>
    </source>
</evidence>
<proteinExistence type="predicted"/>
<reference evidence="1" key="1">
    <citation type="submission" date="2022-01" db="EMBL/GenBank/DDBJ databases">
        <title>Genome Sequence Resource for Two Populations of Ditylenchus destructor, the Migratory Endoparasitic Phytonematode.</title>
        <authorList>
            <person name="Zhang H."/>
            <person name="Lin R."/>
            <person name="Xie B."/>
        </authorList>
    </citation>
    <scope>NUCLEOTIDE SEQUENCE</scope>
    <source>
        <strain evidence="1">BazhouSP</strain>
    </source>
</reference>
<dbReference type="EMBL" id="JAKKPZ010000005">
    <property type="protein sequence ID" value="KAI1720456.1"/>
    <property type="molecule type" value="Genomic_DNA"/>
</dbReference>
<organism evidence="1 2">
    <name type="scientific">Ditylenchus destructor</name>
    <dbReference type="NCBI Taxonomy" id="166010"/>
    <lineage>
        <taxon>Eukaryota</taxon>
        <taxon>Metazoa</taxon>
        <taxon>Ecdysozoa</taxon>
        <taxon>Nematoda</taxon>
        <taxon>Chromadorea</taxon>
        <taxon>Rhabditida</taxon>
        <taxon>Tylenchina</taxon>
        <taxon>Tylenchomorpha</taxon>
        <taxon>Sphaerularioidea</taxon>
        <taxon>Anguinidae</taxon>
        <taxon>Anguininae</taxon>
        <taxon>Ditylenchus</taxon>
    </lineage>
</organism>
<evidence type="ECO:0000313" key="2">
    <source>
        <dbReference type="Proteomes" id="UP001201812"/>
    </source>
</evidence>
<accession>A0AAD4N9X4</accession>
<gene>
    <name evidence="1" type="ORF">DdX_04686</name>
</gene>
<sequence length="160" mass="18053">MQNVKHILYFHAFSIAQYCIYYNCDFGQNQPSLDPPGAAIISSDGSQAGTHSLMTKRWDENERSAAPNVNRLVSVLGGGRRPRSQVLGFVAHRPTKSVQALDRKDLKWGLMMKGQSSKLWDCNGQARNDRERTEELTFEFPSFSHSLKETFAVPLLHQKG</sequence>
<comment type="caution">
    <text evidence="1">The sequence shown here is derived from an EMBL/GenBank/DDBJ whole genome shotgun (WGS) entry which is preliminary data.</text>
</comment>
<protein>
    <submittedName>
        <fullName evidence="1">Uncharacterized protein</fullName>
    </submittedName>
</protein>
<dbReference type="Proteomes" id="UP001201812">
    <property type="component" value="Unassembled WGS sequence"/>
</dbReference>
<dbReference type="AlphaFoldDB" id="A0AAD4N9X4"/>
<name>A0AAD4N9X4_9BILA</name>
<keyword evidence="2" id="KW-1185">Reference proteome</keyword>